<organism evidence="1 2">
    <name type="scientific">Thalassospira indica</name>
    <dbReference type="NCBI Taxonomy" id="1891279"/>
    <lineage>
        <taxon>Bacteria</taxon>
        <taxon>Pseudomonadati</taxon>
        <taxon>Pseudomonadota</taxon>
        <taxon>Alphaproteobacteria</taxon>
        <taxon>Rhodospirillales</taxon>
        <taxon>Thalassospiraceae</taxon>
        <taxon>Thalassospira</taxon>
    </lineage>
</organism>
<proteinExistence type="predicted"/>
<evidence type="ECO:0000313" key="1">
    <source>
        <dbReference type="EMBL" id="AXO13835.1"/>
    </source>
</evidence>
<protein>
    <recommendedName>
        <fullName evidence="3">DUF4440 domain-containing protein</fullName>
    </recommendedName>
</protein>
<sequence>MSDERTTSSLPPEETSLERRVLAHERILQSLIAYMSRSDPRFVEHLQDRFVAPMSRAPHEHDHKETDEYAEDFIRAVMLLEAKGLTARDKSALSKNTSVGQQGGVGFAHAPYGQRIERSGRVDRVQLIKKNSIWEISVDGVFRGHYHDREHALAAAALAKLSLS</sequence>
<accession>A0ABM6XYD0</accession>
<dbReference type="EMBL" id="CP031555">
    <property type="protein sequence ID" value="AXO13835.1"/>
    <property type="molecule type" value="Genomic_DNA"/>
</dbReference>
<keyword evidence="2" id="KW-1185">Reference proteome</keyword>
<dbReference type="Proteomes" id="UP000256971">
    <property type="component" value="Chromosome"/>
</dbReference>
<reference evidence="1 2" key="1">
    <citation type="submission" date="2018-08" db="EMBL/GenBank/DDBJ databases">
        <title>Complete genome sequence of type strain Thalassospira indica MCCC 1A01103T, isolated from isolated from deep seawater of the Indian Ocean.</title>
        <authorList>
            <person name="Liu Y."/>
        </authorList>
    </citation>
    <scope>NUCLEOTIDE SEQUENCE [LARGE SCALE GENOMIC DNA]</scope>
    <source>
        <strain evidence="1 2">PB8BT</strain>
    </source>
</reference>
<evidence type="ECO:0000313" key="2">
    <source>
        <dbReference type="Proteomes" id="UP000256971"/>
    </source>
</evidence>
<evidence type="ECO:0008006" key="3">
    <source>
        <dbReference type="Google" id="ProtNLM"/>
    </source>
</evidence>
<name>A0ABM6XYD0_9PROT</name>
<gene>
    <name evidence="1" type="ORF">DY252_06065</name>
</gene>